<dbReference type="PANTHER" id="PTHR30055:SF241">
    <property type="entry name" value="TRANSCRIPTIONAL REGULATORY PROTEIN"/>
    <property type="match status" value="1"/>
</dbReference>
<dbReference type="SUPFAM" id="SSF46689">
    <property type="entry name" value="Homeodomain-like"/>
    <property type="match status" value="1"/>
</dbReference>
<comment type="caution">
    <text evidence="7">The sequence shown here is derived from an EMBL/GenBank/DDBJ whole genome shotgun (WGS) entry which is preliminary data.</text>
</comment>
<dbReference type="InterPro" id="IPR036271">
    <property type="entry name" value="Tet_transcr_reg_TetR-rel_C_sf"/>
</dbReference>
<dbReference type="InterPro" id="IPR039538">
    <property type="entry name" value="BetI_C"/>
</dbReference>
<organism evidence="7 8">
    <name type="scientific">Nonomuraea mangrovi</name>
    <dbReference type="NCBI Taxonomy" id="2316207"/>
    <lineage>
        <taxon>Bacteria</taxon>
        <taxon>Bacillati</taxon>
        <taxon>Actinomycetota</taxon>
        <taxon>Actinomycetes</taxon>
        <taxon>Streptosporangiales</taxon>
        <taxon>Streptosporangiaceae</taxon>
        <taxon>Nonomuraea</taxon>
    </lineage>
</organism>
<proteinExistence type="predicted"/>
<keyword evidence="1" id="KW-0678">Repressor</keyword>
<evidence type="ECO:0000313" key="7">
    <source>
        <dbReference type="EMBL" id="MFD1936703.1"/>
    </source>
</evidence>
<dbReference type="SUPFAM" id="SSF48498">
    <property type="entry name" value="Tetracyclin repressor-like, C-terminal domain"/>
    <property type="match status" value="1"/>
</dbReference>
<evidence type="ECO:0000256" key="5">
    <source>
        <dbReference type="PROSITE-ProRule" id="PRU00335"/>
    </source>
</evidence>
<dbReference type="Pfam" id="PF13977">
    <property type="entry name" value="TetR_C_6"/>
    <property type="match status" value="1"/>
</dbReference>
<keyword evidence="4" id="KW-0804">Transcription</keyword>
<protein>
    <submittedName>
        <fullName evidence="7">TetR/AcrR family transcriptional regulator</fullName>
    </submittedName>
</protein>
<accession>A0ABW4T5J3</accession>
<dbReference type="EMBL" id="JBHUFV010000051">
    <property type="protein sequence ID" value="MFD1936703.1"/>
    <property type="molecule type" value="Genomic_DNA"/>
</dbReference>
<evidence type="ECO:0000313" key="8">
    <source>
        <dbReference type="Proteomes" id="UP001597368"/>
    </source>
</evidence>
<keyword evidence="2" id="KW-0805">Transcription regulation</keyword>
<dbReference type="PANTHER" id="PTHR30055">
    <property type="entry name" value="HTH-TYPE TRANSCRIPTIONAL REGULATOR RUTR"/>
    <property type="match status" value="1"/>
</dbReference>
<dbReference type="InterPro" id="IPR001647">
    <property type="entry name" value="HTH_TetR"/>
</dbReference>
<dbReference type="InterPro" id="IPR050109">
    <property type="entry name" value="HTH-type_TetR-like_transc_reg"/>
</dbReference>
<feature type="DNA-binding region" description="H-T-H motif" evidence="5">
    <location>
        <begin position="33"/>
        <end position="52"/>
    </location>
</feature>
<feature type="domain" description="HTH tetR-type" evidence="6">
    <location>
        <begin position="10"/>
        <end position="70"/>
    </location>
</feature>
<dbReference type="RefSeq" id="WP_379577225.1">
    <property type="nucleotide sequence ID" value="NZ_JBHUFV010000051.1"/>
</dbReference>
<dbReference type="PROSITE" id="PS50977">
    <property type="entry name" value="HTH_TETR_2"/>
    <property type="match status" value="1"/>
</dbReference>
<evidence type="ECO:0000256" key="1">
    <source>
        <dbReference type="ARBA" id="ARBA00022491"/>
    </source>
</evidence>
<name>A0ABW4T5J3_9ACTN</name>
<dbReference type="Gene3D" id="1.10.357.10">
    <property type="entry name" value="Tetracycline Repressor, domain 2"/>
    <property type="match status" value="1"/>
</dbReference>
<reference evidence="8" key="1">
    <citation type="journal article" date="2019" name="Int. J. Syst. Evol. Microbiol.">
        <title>The Global Catalogue of Microorganisms (GCM) 10K type strain sequencing project: providing services to taxonomists for standard genome sequencing and annotation.</title>
        <authorList>
            <consortium name="The Broad Institute Genomics Platform"/>
            <consortium name="The Broad Institute Genome Sequencing Center for Infectious Disease"/>
            <person name="Wu L."/>
            <person name="Ma J."/>
        </authorList>
    </citation>
    <scope>NUCLEOTIDE SEQUENCE [LARGE SCALE GENOMIC DNA]</scope>
    <source>
        <strain evidence="8">ICMP 6774ER</strain>
    </source>
</reference>
<evidence type="ECO:0000259" key="6">
    <source>
        <dbReference type="PROSITE" id="PS50977"/>
    </source>
</evidence>
<dbReference type="PRINTS" id="PR00455">
    <property type="entry name" value="HTHTETR"/>
</dbReference>
<keyword evidence="3 5" id="KW-0238">DNA-binding</keyword>
<dbReference type="Pfam" id="PF00440">
    <property type="entry name" value="TetR_N"/>
    <property type="match status" value="1"/>
</dbReference>
<evidence type="ECO:0000256" key="4">
    <source>
        <dbReference type="ARBA" id="ARBA00023163"/>
    </source>
</evidence>
<gene>
    <name evidence="7" type="ORF">ACFSKW_35055</name>
</gene>
<dbReference type="Proteomes" id="UP001597368">
    <property type="component" value="Unassembled WGS sequence"/>
</dbReference>
<evidence type="ECO:0000256" key="3">
    <source>
        <dbReference type="ARBA" id="ARBA00023125"/>
    </source>
</evidence>
<sequence length="201" mass="22223">MPRGPTKRRPQTRARLLEAAFTVFAERGFQSTSIEDICTQAGFTRGAFYSNFASKDELFLALFDLQGQRVLDRLRRIDPPSGDDAFTRVVEAAVETSEDERRWHLVSAEFNLYAIRHSDAARALAAHEARVREALAGLLGELFAAVGVTATVPLDELARLVIAVIDGARAQSYVEPDVLPAGRLERLFLPLIMNAVTVPTR</sequence>
<evidence type="ECO:0000256" key="2">
    <source>
        <dbReference type="ARBA" id="ARBA00023015"/>
    </source>
</evidence>
<keyword evidence="8" id="KW-1185">Reference proteome</keyword>
<dbReference type="InterPro" id="IPR009057">
    <property type="entry name" value="Homeodomain-like_sf"/>
</dbReference>